<proteinExistence type="predicted"/>
<dbReference type="Proteomes" id="UP000655588">
    <property type="component" value="Unassembled WGS sequence"/>
</dbReference>
<dbReference type="EMBL" id="WNWW01000246">
    <property type="protein sequence ID" value="KAF3427829.1"/>
    <property type="molecule type" value="Genomic_DNA"/>
</dbReference>
<name>A0A833W0J0_9HYME</name>
<gene>
    <name evidence="1" type="ORF">E2986_13023</name>
</gene>
<comment type="caution">
    <text evidence="1">The sequence shown here is derived from an EMBL/GenBank/DDBJ whole genome shotgun (WGS) entry which is preliminary data.</text>
</comment>
<accession>A0A833W0J0</accession>
<sequence length="89" mass="10243">MVASSIFETLSLRFMFCLSIVYVYKERFNFVYVSSGANNFAQIIVNVRFRFICKKRLVPLVYHNAALIEGCLCRTLVLSLSNDARQGEH</sequence>
<evidence type="ECO:0000313" key="2">
    <source>
        <dbReference type="Proteomes" id="UP000655588"/>
    </source>
</evidence>
<reference evidence="1" key="1">
    <citation type="submission" date="2019-11" db="EMBL/GenBank/DDBJ databases">
        <title>The nuclear and mitochondrial genomes of Frieseomelitta varia - a highly eusocial stingless bee (Meliponini) with a permanently sterile worker caste.</title>
        <authorList>
            <person name="Freitas F.C.P."/>
            <person name="Lourenco A.P."/>
            <person name="Nunes F.M.F."/>
            <person name="Paschoal A.R."/>
            <person name="Abreu F.C.P."/>
            <person name="Barbin F.O."/>
            <person name="Bataglia L."/>
            <person name="Cardoso-Junior C.A.M."/>
            <person name="Cervoni M.S."/>
            <person name="Silva S.R."/>
            <person name="Dalarmi F."/>
            <person name="Del Lama M.A."/>
            <person name="Depintor T.S."/>
            <person name="Ferreira K.M."/>
            <person name="Goria P.S."/>
            <person name="Jaskot M.C."/>
            <person name="Lago D.C."/>
            <person name="Luna-Lucena D."/>
            <person name="Moda L.M."/>
            <person name="Nascimento L."/>
            <person name="Pedrino M."/>
            <person name="Rabico F.O."/>
            <person name="Sanches F.C."/>
            <person name="Santos D.E."/>
            <person name="Santos C.G."/>
            <person name="Vieira J."/>
            <person name="Lopes T.F."/>
            <person name="Barchuk A.R."/>
            <person name="Hartfelder K."/>
            <person name="Simoes Z.L.P."/>
            <person name="Bitondi M.M.G."/>
            <person name="Pinheiro D.G."/>
        </authorList>
    </citation>
    <scope>NUCLEOTIDE SEQUENCE</scope>
    <source>
        <strain evidence="1">USP_RPSP 00005682</strain>
        <tissue evidence="1">Whole individual</tissue>
    </source>
</reference>
<keyword evidence="2" id="KW-1185">Reference proteome</keyword>
<dbReference type="AlphaFoldDB" id="A0A833W0J0"/>
<organism evidence="1 2">
    <name type="scientific">Frieseomelitta varia</name>
    <dbReference type="NCBI Taxonomy" id="561572"/>
    <lineage>
        <taxon>Eukaryota</taxon>
        <taxon>Metazoa</taxon>
        <taxon>Ecdysozoa</taxon>
        <taxon>Arthropoda</taxon>
        <taxon>Hexapoda</taxon>
        <taxon>Insecta</taxon>
        <taxon>Pterygota</taxon>
        <taxon>Neoptera</taxon>
        <taxon>Endopterygota</taxon>
        <taxon>Hymenoptera</taxon>
        <taxon>Apocrita</taxon>
        <taxon>Aculeata</taxon>
        <taxon>Apoidea</taxon>
        <taxon>Anthophila</taxon>
        <taxon>Apidae</taxon>
        <taxon>Frieseomelitta</taxon>
    </lineage>
</organism>
<evidence type="ECO:0000313" key="1">
    <source>
        <dbReference type="EMBL" id="KAF3427829.1"/>
    </source>
</evidence>
<protein>
    <submittedName>
        <fullName evidence="1">Uncharacterized protein</fullName>
    </submittedName>
</protein>